<dbReference type="InterPro" id="IPR050206">
    <property type="entry name" value="FtsK/SpoIIIE/SftA"/>
</dbReference>
<dbReference type="SMART" id="SM00382">
    <property type="entry name" value="AAA"/>
    <property type="match status" value="1"/>
</dbReference>
<dbReference type="Pfam" id="PF01580">
    <property type="entry name" value="FtsK_SpoIIIE"/>
    <property type="match status" value="2"/>
</dbReference>
<accession>A0ABU2TB24</accession>
<dbReference type="Gene3D" id="3.40.50.300">
    <property type="entry name" value="P-loop containing nucleotide triphosphate hydrolases"/>
    <property type="match status" value="1"/>
</dbReference>
<proteinExistence type="predicted"/>
<reference evidence="5" key="1">
    <citation type="submission" date="2024-05" db="EMBL/GenBank/DDBJ databases">
        <title>30 novel species of actinomycetes from the DSMZ collection.</title>
        <authorList>
            <person name="Nouioui I."/>
        </authorList>
    </citation>
    <scope>NUCLEOTIDE SEQUENCE</scope>
    <source>
        <strain evidence="5">DSM 41527</strain>
    </source>
</reference>
<gene>
    <name evidence="5" type="ORF">RM550_20620</name>
</gene>
<organism evidence="5 6">
    <name type="scientific">Streptomyces mooreae</name>
    <dbReference type="NCBI Taxonomy" id="3075523"/>
    <lineage>
        <taxon>Bacteria</taxon>
        <taxon>Bacillati</taxon>
        <taxon>Actinomycetota</taxon>
        <taxon>Actinomycetes</taxon>
        <taxon>Kitasatosporales</taxon>
        <taxon>Streptomycetaceae</taxon>
        <taxon>Streptomyces</taxon>
    </lineage>
</organism>
<evidence type="ECO:0000259" key="4">
    <source>
        <dbReference type="PROSITE" id="PS50901"/>
    </source>
</evidence>
<dbReference type="InterPro" id="IPR027417">
    <property type="entry name" value="P-loop_NTPase"/>
</dbReference>
<dbReference type="SUPFAM" id="SSF52540">
    <property type="entry name" value="P-loop containing nucleoside triphosphate hydrolases"/>
    <property type="match status" value="1"/>
</dbReference>
<dbReference type="PANTHER" id="PTHR22683">
    <property type="entry name" value="SPORULATION PROTEIN RELATED"/>
    <property type="match status" value="1"/>
</dbReference>
<evidence type="ECO:0000313" key="5">
    <source>
        <dbReference type="EMBL" id="MDT0458112.1"/>
    </source>
</evidence>
<dbReference type="PROSITE" id="PS50901">
    <property type="entry name" value="FTSK"/>
    <property type="match status" value="1"/>
</dbReference>
<keyword evidence="6" id="KW-1185">Reference proteome</keyword>
<evidence type="ECO:0000256" key="1">
    <source>
        <dbReference type="ARBA" id="ARBA00022741"/>
    </source>
</evidence>
<sequence>MVWSLVVWLASAALILGVLTQRWWEPWLLKNGFNWRSLPIRWYLVGFPATALRMRWRWKQVCQINDLSITRKPTRAVVGDLAVRGTALKPVAPRLGLPRVTRTGLVVRVRLHPGQTPRPFLVATEALEHAWRVQRVRVTWPRRGELIVTVTAADSLKGKTEAAPLPELPLLAARVGQIEDGGAWELNLRRIPHWLVVGATRSGKSTLLAAWVSRLASQPVALVGIDCKGGMELGLFEPRLSALACTRTEAVGLLGALVAEIESRMAACRAAGVRSVWELPETERPSPVVVLVDEIAELYLSDGSRVSRDEAAQCSTMLLRLAQLGAGLGLHLIVAGQRVGAELGPGVTALRAQLSGRIAHRVNDSATAEMALGDLSPDAVAVAQLITEDEKGVAVTTVGGRWMRARSELTTTEQARATAVENAHRTPQMPALVTAVAEGGKAA</sequence>
<dbReference type="EMBL" id="JAVRFE010000027">
    <property type="protein sequence ID" value="MDT0458112.1"/>
    <property type="molecule type" value="Genomic_DNA"/>
</dbReference>
<evidence type="ECO:0000256" key="2">
    <source>
        <dbReference type="ARBA" id="ARBA00022840"/>
    </source>
</evidence>
<keyword evidence="1 3" id="KW-0547">Nucleotide-binding</keyword>
<feature type="domain" description="FtsK" evidence="4">
    <location>
        <begin position="181"/>
        <end position="369"/>
    </location>
</feature>
<dbReference type="PANTHER" id="PTHR22683:SF41">
    <property type="entry name" value="DNA TRANSLOCASE FTSK"/>
    <property type="match status" value="1"/>
</dbReference>
<protein>
    <submittedName>
        <fullName evidence="5">FtsK/SpoIIIE domain-containing protein</fullName>
    </submittedName>
</protein>
<evidence type="ECO:0000256" key="3">
    <source>
        <dbReference type="PROSITE-ProRule" id="PRU00289"/>
    </source>
</evidence>
<evidence type="ECO:0000313" key="6">
    <source>
        <dbReference type="Proteomes" id="UP001180551"/>
    </source>
</evidence>
<keyword evidence="2 3" id="KW-0067">ATP-binding</keyword>
<dbReference type="InterPro" id="IPR002543">
    <property type="entry name" value="FtsK_dom"/>
</dbReference>
<feature type="binding site" evidence="3">
    <location>
        <begin position="198"/>
        <end position="205"/>
    </location>
    <ligand>
        <name>ATP</name>
        <dbReference type="ChEBI" id="CHEBI:30616"/>
    </ligand>
</feature>
<comment type="caution">
    <text evidence="5">The sequence shown here is derived from an EMBL/GenBank/DDBJ whole genome shotgun (WGS) entry which is preliminary data.</text>
</comment>
<dbReference type="RefSeq" id="WP_311625215.1">
    <property type="nucleotide sequence ID" value="NZ_JAVRFE010000027.1"/>
</dbReference>
<dbReference type="InterPro" id="IPR003593">
    <property type="entry name" value="AAA+_ATPase"/>
</dbReference>
<dbReference type="Proteomes" id="UP001180551">
    <property type="component" value="Unassembled WGS sequence"/>
</dbReference>
<name>A0ABU2TB24_9ACTN</name>